<dbReference type="InterPro" id="IPR009057">
    <property type="entry name" value="Homeodomain-like_sf"/>
</dbReference>
<dbReference type="Proteomes" id="UP000574690">
    <property type="component" value="Unassembled WGS sequence"/>
</dbReference>
<reference evidence="1 2" key="1">
    <citation type="submission" date="2020-05" db="EMBL/GenBank/DDBJ databases">
        <title>DNA-SIP metagenomic assembled genomes.</title>
        <authorList>
            <person name="Yu J."/>
        </authorList>
    </citation>
    <scope>NUCLEOTIDE SEQUENCE [LARGE SCALE GENOMIC DNA]</scope>
    <source>
        <strain evidence="1">Bin5.27</strain>
    </source>
</reference>
<evidence type="ECO:0000313" key="2">
    <source>
        <dbReference type="Proteomes" id="UP000574690"/>
    </source>
</evidence>
<accession>A0A850C9X1</accession>
<proteinExistence type="predicted"/>
<evidence type="ECO:0000313" key="1">
    <source>
        <dbReference type="EMBL" id="NUQ86900.1"/>
    </source>
</evidence>
<dbReference type="AlphaFoldDB" id="A0A850C9X1"/>
<protein>
    <submittedName>
        <fullName evidence="1">TetR/AcrR family transcriptional regulator</fullName>
    </submittedName>
</protein>
<name>A0A850C9X1_9ACTN</name>
<comment type="caution">
    <text evidence="1">The sequence shown here is derived from an EMBL/GenBank/DDBJ whole genome shotgun (WGS) entry which is preliminary data.</text>
</comment>
<dbReference type="Gene3D" id="1.10.10.60">
    <property type="entry name" value="Homeodomain-like"/>
    <property type="match status" value="1"/>
</dbReference>
<feature type="non-terminal residue" evidence="1">
    <location>
        <position position="44"/>
    </location>
</feature>
<dbReference type="SUPFAM" id="SSF46689">
    <property type="entry name" value="Homeodomain-like"/>
    <property type="match status" value="1"/>
</dbReference>
<sequence>MDARPARPYDALRRKAKAQETRADIAAAARRLFTSRGWAATTVK</sequence>
<dbReference type="EMBL" id="JABFXE010000014">
    <property type="protein sequence ID" value="NUQ86900.1"/>
    <property type="molecule type" value="Genomic_DNA"/>
</dbReference>
<gene>
    <name evidence="1" type="ORF">HOQ43_00320</name>
</gene>
<organism evidence="1 2">
    <name type="scientific">Glycomyces artemisiae</name>
    <dbReference type="NCBI Taxonomy" id="1076443"/>
    <lineage>
        <taxon>Bacteria</taxon>
        <taxon>Bacillati</taxon>
        <taxon>Actinomycetota</taxon>
        <taxon>Actinomycetes</taxon>
        <taxon>Glycomycetales</taxon>
        <taxon>Glycomycetaceae</taxon>
        <taxon>Glycomyces</taxon>
    </lineage>
</organism>